<feature type="transmembrane region" description="Helical" evidence="6">
    <location>
        <begin position="448"/>
        <end position="470"/>
    </location>
</feature>
<feature type="transmembrane region" description="Helical" evidence="6">
    <location>
        <begin position="238"/>
        <end position="258"/>
    </location>
</feature>
<dbReference type="Pfam" id="PF13567">
    <property type="entry name" value="DUF4131"/>
    <property type="match status" value="1"/>
</dbReference>
<evidence type="ECO:0000313" key="9">
    <source>
        <dbReference type="Proteomes" id="UP001519294"/>
    </source>
</evidence>
<keyword evidence="9" id="KW-1185">Reference proteome</keyword>
<dbReference type="PANTHER" id="PTHR30619:SF1">
    <property type="entry name" value="RECOMBINATION PROTEIN 2"/>
    <property type="match status" value="1"/>
</dbReference>
<dbReference type="InterPro" id="IPR052159">
    <property type="entry name" value="Competence_DNA_uptake"/>
</dbReference>
<dbReference type="NCBIfam" id="TIGR00361">
    <property type="entry name" value="ComEC_Rec2"/>
    <property type="match status" value="1"/>
</dbReference>
<dbReference type="Gene3D" id="3.60.15.10">
    <property type="entry name" value="Ribonuclease Z/Hydroxyacylglutathione hydrolase-like"/>
    <property type="match status" value="1"/>
</dbReference>
<dbReference type="SMART" id="SM00849">
    <property type="entry name" value="Lactamase_B"/>
    <property type="match status" value="1"/>
</dbReference>
<dbReference type="NCBIfam" id="TIGR00360">
    <property type="entry name" value="ComEC_N-term"/>
    <property type="match status" value="1"/>
</dbReference>
<protein>
    <submittedName>
        <fullName evidence="8">Competence protein ComEC</fullName>
    </submittedName>
</protein>
<feature type="domain" description="Metallo-beta-lactamase" evidence="7">
    <location>
        <begin position="515"/>
        <end position="715"/>
    </location>
</feature>
<reference evidence="8 9" key="1">
    <citation type="submission" date="2021-03" db="EMBL/GenBank/DDBJ databases">
        <title>Genomic Encyclopedia of Type Strains, Phase IV (KMG-IV): sequencing the most valuable type-strain genomes for metagenomic binning, comparative biology and taxonomic classification.</title>
        <authorList>
            <person name="Goeker M."/>
        </authorList>
    </citation>
    <scope>NUCLEOTIDE SEQUENCE [LARGE SCALE GENOMIC DNA]</scope>
    <source>
        <strain evidence="8 9">DSM 25790</strain>
    </source>
</reference>
<feature type="transmembrane region" description="Helical" evidence="6">
    <location>
        <begin position="331"/>
        <end position="347"/>
    </location>
</feature>
<dbReference type="CDD" id="cd07731">
    <property type="entry name" value="ComA-like_MBL-fold"/>
    <property type="match status" value="1"/>
</dbReference>
<feature type="transmembrane region" description="Helical" evidence="6">
    <location>
        <begin position="7"/>
        <end position="38"/>
    </location>
</feature>
<comment type="subcellular location">
    <subcellularLocation>
        <location evidence="1">Cell membrane</location>
        <topology evidence="1">Multi-pass membrane protein</topology>
    </subcellularLocation>
</comment>
<feature type="transmembrane region" description="Helical" evidence="6">
    <location>
        <begin position="423"/>
        <end position="442"/>
    </location>
</feature>
<name>A0ABS4S4Z5_9BACI</name>
<comment type="caution">
    <text evidence="8">The sequence shown here is derived from an EMBL/GenBank/DDBJ whole genome shotgun (WGS) entry which is preliminary data.</text>
</comment>
<feature type="transmembrane region" description="Helical" evidence="6">
    <location>
        <begin position="482"/>
        <end position="502"/>
    </location>
</feature>
<keyword evidence="2" id="KW-1003">Cell membrane</keyword>
<dbReference type="InterPro" id="IPR004797">
    <property type="entry name" value="Competence_ComEC/Rec2"/>
</dbReference>
<feature type="transmembrane region" description="Helical" evidence="6">
    <location>
        <begin position="309"/>
        <end position="325"/>
    </location>
</feature>
<organism evidence="8 9">
    <name type="scientific">Virgibacillus alimentarius</name>
    <dbReference type="NCBI Taxonomy" id="698769"/>
    <lineage>
        <taxon>Bacteria</taxon>
        <taxon>Bacillati</taxon>
        <taxon>Bacillota</taxon>
        <taxon>Bacilli</taxon>
        <taxon>Bacillales</taxon>
        <taxon>Bacillaceae</taxon>
        <taxon>Virgibacillus</taxon>
    </lineage>
</organism>
<accession>A0ABS4S4Z5</accession>
<keyword evidence="4 6" id="KW-1133">Transmembrane helix</keyword>
<sequence length="762" mass="87826">MRGYWHFAAFSVVVSILTIYFKTNWFIVGFFLWLLYLYYYRKLGSIPIIMSIISFLFYWVYIPNIDVDMPRNDMISKETSHSGKITSPISLTSNKVEFLFQERQTQNKVSVIFFPDEKSSSKSFLKHTSIKHGAKCIVHGELELPEQTTNPGQFDFHTYLLKQGITHQIILQSFDDIECHGGSRLNQIFTLRDNLLNYVNDKYSKKTSSWLNALVLGDDSFISEQTVDLFQRWNLSHILAISGLHVGLVVALLYFLLIKLNILTKEKAKLIMIFFLPLYALLAGGEPSVWRASLSIMIFIILNKAKLKFNYTDVLSIVFLLFILFDKYIVYHVGFQLSFIVTFGLILSKNWIAQSNSSIFQLLQISFVSQMMILPLQLSYFSTFQPLSILLNVIVVPYFSIFVIPLMFIFLFLSPFPVSIVKFLDYFFVHIHSIFIHLVTLIDKHADYPWIIGNMPIVATVLYYVLFFMLMKYLQSANHPKAFTYGCSISLLIVCLAFRPYLSPIGTVTMLDIGQGDAFVIELPYRKGVIFVDAGANFTFNDFGSSDKVYKQIIKPYLYSRGINYIDAIFLSHEDIDHMGSVEYILRDMKVKEVIISDYYELDRQTVKLWKEYGTHIRRLNDKIDINGQVFQTIGPTKDMKSPNENSLILYTKFGGMSWLFTGDSGKDSENEIIDRYQNLAIDVLKVGHHGSRTSTSKIFVNQLDPSYALISVGKKNTYGHPSADVLEILEKEKVQLFRTDLDGAVQFRYKNTEGTFYKFLP</sequence>
<dbReference type="InterPro" id="IPR036866">
    <property type="entry name" value="RibonucZ/Hydroxyglut_hydro"/>
</dbReference>
<dbReference type="Proteomes" id="UP001519294">
    <property type="component" value="Unassembled WGS sequence"/>
</dbReference>
<feature type="transmembrane region" description="Helical" evidence="6">
    <location>
        <begin position="44"/>
        <end position="62"/>
    </location>
</feature>
<feature type="transmembrane region" description="Helical" evidence="6">
    <location>
        <begin position="387"/>
        <end position="411"/>
    </location>
</feature>
<evidence type="ECO:0000313" key="8">
    <source>
        <dbReference type="EMBL" id="MBP2256566.1"/>
    </source>
</evidence>
<dbReference type="Pfam" id="PF03772">
    <property type="entry name" value="Competence"/>
    <property type="match status" value="1"/>
</dbReference>
<evidence type="ECO:0000259" key="7">
    <source>
        <dbReference type="SMART" id="SM00849"/>
    </source>
</evidence>
<dbReference type="InterPro" id="IPR001279">
    <property type="entry name" value="Metallo-B-lactamas"/>
</dbReference>
<feature type="transmembrane region" description="Helical" evidence="6">
    <location>
        <begin position="270"/>
        <end position="289"/>
    </location>
</feature>
<evidence type="ECO:0000256" key="6">
    <source>
        <dbReference type="SAM" id="Phobius"/>
    </source>
</evidence>
<dbReference type="InterPro" id="IPR035681">
    <property type="entry name" value="ComA-like_MBL"/>
</dbReference>
<keyword evidence="5 6" id="KW-0472">Membrane</keyword>
<dbReference type="InterPro" id="IPR004477">
    <property type="entry name" value="ComEC_N"/>
</dbReference>
<dbReference type="InterPro" id="IPR025405">
    <property type="entry name" value="DUF4131"/>
</dbReference>
<proteinExistence type="predicted"/>
<evidence type="ECO:0000256" key="3">
    <source>
        <dbReference type="ARBA" id="ARBA00022692"/>
    </source>
</evidence>
<evidence type="ECO:0000256" key="2">
    <source>
        <dbReference type="ARBA" id="ARBA00022475"/>
    </source>
</evidence>
<keyword evidence="3 6" id="KW-0812">Transmembrane</keyword>
<evidence type="ECO:0000256" key="4">
    <source>
        <dbReference type="ARBA" id="ARBA00022989"/>
    </source>
</evidence>
<evidence type="ECO:0000256" key="5">
    <source>
        <dbReference type="ARBA" id="ARBA00023136"/>
    </source>
</evidence>
<gene>
    <name evidence="8" type="ORF">J2Z81_000499</name>
</gene>
<dbReference type="RefSeq" id="WP_226370647.1">
    <property type="nucleotide sequence ID" value="NZ_JAGIKX010000002.1"/>
</dbReference>
<feature type="transmembrane region" description="Helical" evidence="6">
    <location>
        <begin position="359"/>
        <end position="381"/>
    </location>
</feature>
<dbReference type="SUPFAM" id="SSF56281">
    <property type="entry name" value="Metallo-hydrolase/oxidoreductase"/>
    <property type="match status" value="1"/>
</dbReference>
<evidence type="ECO:0000256" key="1">
    <source>
        <dbReference type="ARBA" id="ARBA00004651"/>
    </source>
</evidence>
<dbReference type="Pfam" id="PF00753">
    <property type="entry name" value="Lactamase_B"/>
    <property type="match status" value="1"/>
</dbReference>
<dbReference type="PANTHER" id="PTHR30619">
    <property type="entry name" value="DNA INTERNALIZATION/COMPETENCE PROTEIN COMEC/REC2"/>
    <property type="match status" value="1"/>
</dbReference>
<dbReference type="EMBL" id="JAGIKX010000002">
    <property type="protein sequence ID" value="MBP2256566.1"/>
    <property type="molecule type" value="Genomic_DNA"/>
</dbReference>